<feature type="transmembrane region" description="Helical" evidence="6">
    <location>
        <begin position="177"/>
        <end position="193"/>
    </location>
</feature>
<evidence type="ECO:0000313" key="7">
    <source>
        <dbReference type="EMBL" id="GAT20947.1"/>
    </source>
</evidence>
<evidence type="ECO:0000256" key="2">
    <source>
        <dbReference type="ARBA" id="ARBA00022692"/>
    </source>
</evidence>
<reference evidence="7 8" key="1">
    <citation type="journal article" date="2016" name="DNA Res.">
        <title>Genome sequence of Aspergillus luchuensis NBRC 4314.</title>
        <authorList>
            <person name="Yamada O."/>
            <person name="Machida M."/>
            <person name="Hosoyama A."/>
            <person name="Goto M."/>
            <person name="Takahashi T."/>
            <person name="Futagami T."/>
            <person name="Yamagata Y."/>
            <person name="Takeuchi M."/>
            <person name="Kobayashi T."/>
            <person name="Koike H."/>
            <person name="Abe K."/>
            <person name="Asai K."/>
            <person name="Arita M."/>
            <person name="Fujita N."/>
            <person name="Fukuda K."/>
            <person name="Higa K."/>
            <person name="Horikawa H."/>
            <person name="Ishikawa T."/>
            <person name="Jinno K."/>
            <person name="Kato Y."/>
            <person name="Kirimura K."/>
            <person name="Mizutani O."/>
            <person name="Nakasone K."/>
            <person name="Sano M."/>
            <person name="Shiraishi Y."/>
            <person name="Tsukahara M."/>
            <person name="Gomi K."/>
        </authorList>
    </citation>
    <scope>NUCLEOTIDE SEQUENCE [LARGE SCALE GENOMIC DNA]</scope>
    <source>
        <strain evidence="7 8">RIB 2604</strain>
    </source>
</reference>
<evidence type="ECO:0000256" key="6">
    <source>
        <dbReference type="SAM" id="Phobius"/>
    </source>
</evidence>
<evidence type="ECO:0000313" key="8">
    <source>
        <dbReference type="Proteomes" id="UP000075230"/>
    </source>
</evidence>
<dbReference type="InterPro" id="IPR011701">
    <property type="entry name" value="MFS"/>
</dbReference>
<dbReference type="Pfam" id="PF07690">
    <property type="entry name" value="MFS_1"/>
    <property type="match status" value="1"/>
</dbReference>
<dbReference type="Gene3D" id="1.20.1250.20">
    <property type="entry name" value="MFS general substrate transporter like domains"/>
    <property type="match status" value="2"/>
</dbReference>
<dbReference type="EMBL" id="BCWF01000008">
    <property type="protein sequence ID" value="GAT20947.1"/>
    <property type="molecule type" value="Genomic_DNA"/>
</dbReference>
<comment type="subcellular location">
    <subcellularLocation>
        <location evidence="1">Membrane</location>
        <topology evidence="1">Multi-pass membrane protein</topology>
    </subcellularLocation>
</comment>
<feature type="transmembrane region" description="Helical" evidence="6">
    <location>
        <begin position="108"/>
        <end position="133"/>
    </location>
</feature>
<name>A0A146F496_ASPKA</name>
<feature type="transmembrane region" description="Helical" evidence="6">
    <location>
        <begin position="341"/>
        <end position="363"/>
    </location>
</feature>
<feature type="compositionally biased region" description="Basic and acidic residues" evidence="5">
    <location>
        <begin position="1"/>
        <end position="12"/>
    </location>
</feature>
<gene>
    <name evidence="7" type="ORF">RIB2604_00804280</name>
</gene>
<dbReference type="SUPFAM" id="SSF103473">
    <property type="entry name" value="MFS general substrate transporter"/>
    <property type="match status" value="1"/>
</dbReference>
<evidence type="ECO:0000256" key="3">
    <source>
        <dbReference type="ARBA" id="ARBA00022989"/>
    </source>
</evidence>
<reference evidence="8" key="2">
    <citation type="submission" date="2016-02" db="EMBL/GenBank/DDBJ databases">
        <title>Genome sequencing of Aspergillus luchuensis NBRC 4314.</title>
        <authorList>
            <person name="Yamada O."/>
        </authorList>
    </citation>
    <scope>NUCLEOTIDE SEQUENCE [LARGE SCALE GENOMIC DNA]</scope>
    <source>
        <strain evidence="8">RIB 2604</strain>
    </source>
</reference>
<organism evidence="7 8">
    <name type="scientific">Aspergillus kawachii</name>
    <name type="common">White koji mold</name>
    <name type="synonym">Aspergillus awamori var. kawachi</name>
    <dbReference type="NCBI Taxonomy" id="1069201"/>
    <lineage>
        <taxon>Eukaryota</taxon>
        <taxon>Fungi</taxon>
        <taxon>Dikarya</taxon>
        <taxon>Ascomycota</taxon>
        <taxon>Pezizomycotina</taxon>
        <taxon>Eurotiomycetes</taxon>
        <taxon>Eurotiomycetidae</taxon>
        <taxon>Eurotiales</taxon>
        <taxon>Aspergillaceae</taxon>
        <taxon>Aspergillus</taxon>
        <taxon>Aspergillus subgen. Circumdati</taxon>
    </lineage>
</organism>
<keyword evidence="4 6" id="KW-0472">Membrane</keyword>
<feature type="transmembrane region" description="Helical" evidence="6">
    <location>
        <begin position="262"/>
        <end position="281"/>
    </location>
</feature>
<accession>A0A146F496</accession>
<dbReference type="GO" id="GO:0022857">
    <property type="term" value="F:transmembrane transporter activity"/>
    <property type="evidence" value="ECO:0007669"/>
    <property type="project" value="InterPro"/>
</dbReference>
<protein>
    <submittedName>
        <fullName evidence="7">Polyamine transporter</fullName>
    </submittedName>
</protein>
<feature type="transmembrane region" description="Helical" evidence="6">
    <location>
        <begin position="435"/>
        <end position="457"/>
    </location>
</feature>
<sequence length="484" mass="53113">MDRLHDADRAGDDDSSIADGISLSRRRYSRGGPPGDDSIELERINTYRLQQQLTVGSRGSRIPQDQWLPIGAGKPYPPPLPDSEAYVVEFEGADDPMHPHNWPMKKRVMLGSLLTSCALVTAYGSAVFATAASGAQKEFGFGEEVAALGTTLYVLGFSAGPTVWAPSSELLGRRWPLLLGMFGFDLFMIATATAKDTQTLMLCRFFAETYAPIILVQKAAILRRQTRNWGIHARQDELEIDFKELVTKNLARPFLILFTEPIAFLLTLYMSFIYGLAYALLEAYPIIFEGTYGMTGGTAGLPFIGLIIGEIAGSTFVLSLSGQYSRKLAANNYVAVPEWRLPPCIVGGAVFAGGLFWFGWTGWNSNIHWMAPTAAGVAVGFGLTSIFMQCFNYILDTYSKFAASAFAANTMMRSMVGAVFPLFTRQMFNNLGIQWAGTLLGCIAVVMIPIPLMFYLFGGRLRQKSKLAPVMDLLPPVEDDIKKA</sequence>
<feature type="region of interest" description="Disordered" evidence="5">
    <location>
        <begin position="1"/>
        <end position="40"/>
    </location>
</feature>
<dbReference type="Proteomes" id="UP000075230">
    <property type="component" value="Unassembled WGS sequence"/>
</dbReference>
<dbReference type="PANTHER" id="PTHR23502:SF138">
    <property type="entry name" value="MAJOR FACILITATOR SUPERFAMILY (MFS) PROFILE DOMAIN-CONTAINING PROTEIN-RELATED"/>
    <property type="match status" value="1"/>
</dbReference>
<feature type="transmembrane region" description="Helical" evidence="6">
    <location>
        <begin position="301"/>
        <end position="320"/>
    </location>
</feature>
<evidence type="ECO:0000256" key="1">
    <source>
        <dbReference type="ARBA" id="ARBA00004141"/>
    </source>
</evidence>
<feature type="transmembrane region" description="Helical" evidence="6">
    <location>
        <begin position="401"/>
        <end position="423"/>
    </location>
</feature>
<comment type="caution">
    <text evidence="7">The sequence shown here is derived from an EMBL/GenBank/DDBJ whole genome shotgun (WGS) entry which is preliminary data.</text>
</comment>
<evidence type="ECO:0000256" key="5">
    <source>
        <dbReference type="SAM" id="MobiDB-lite"/>
    </source>
</evidence>
<dbReference type="FunFam" id="1.20.1250.20:FF:000011">
    <property type="entry name" value="MFS multidrug transporter, putative"/>
    <property type="match status" value="1"/>
</dbReference>
<dbReference type="PANTHER" id="PTHR23502">
    <property type="entry name" value="MAJOR FACILITATOR SUPERFAMILY"/>
    <property type="match status" value="1"/>
</dbReference>
<dbReference type="VEuPathDB" id="FungiDB:ASPFODRAFT_701642"/>
<evidence type="ECO:0000256" key="4">
    <source>
        <dbReference type="ARBA" id="ARBA00023136"/>
    </source>
</evidence>
<feature type="transmembrane region" description="Helical" evidence="6">
    <location>
        <begin position="369"/>
        <end position="394"/>
    </location>
</feature>
<proteinExistence type="predicted"/>
<dbReference type="GO" id="GO:0005886">
    <property type="term" value="C:plasma membrane"/>
    <property type="evidence" value="ECO:0007669"/>
    <property type="project" value="TreeGrafter"/>
</dbReference>
<dbReference type="AlphaFoldDB" id="A0A146F496"/>
<dbReference type="InterPro" id="IPR036259">
    <property type="entry name" value="MFS_trans_sf"/>
</dbReference>
<keyword evidence="2 6" id="KW-0812">Transmembrane</keyword>
<keyword evidence="3 6" id="KW-1133">Transmembrane helix</keyword>